<name>A0ACA9QFN6_9GLOM</name>
<evidence type="ECO:0000313" key="2">
    <source>
        <dbReference type="Proteomes" id="UP000789525"/>
    </source>
</evidence>
<gene>
    <name evidence="1" type="ORF">ACOLOM_LOCUS12608</name>
</gene>
<protein>
    <submittedName>
        <fullName evidence="1">1977_t:CDS:1</fullName>
    </submittedName>
</protein>
<accession>A0ACA9QFN6</accession>
<sequence>GTATRILEKTDQFGYSWANLQKILSYTSIVISVIFLLELPPSLWAFGIDYYLPWSDVEHSTLHLLDAIIIIMNFAVLFIRGPAQDVFELLVLLRLWRMVKLLGGVASGVERLNIQLQERLEETEKELAATQQELNDCKRQLQMLQQSANRERRSRALSAKSAFWLVFHSDRSVCSSSVPLYEQRSSAIAR</sequence>
<dbReference type="EMBL" id="CAJVPT010052229">
    <property type="protein sequence ID" value="CAG8749220.1"/>
    <property type="molecule type" value="Genomic_DNA"/>
</dbReference>
<proteinExistence type="predicted"/>
<organism evidence="1 2">
    <name type="scientific">Acaulospora colombiana</name>
    <dbReference type="NCBI Taxonomy" id="27376"/>
    <lineage>
        <taxon>Eukaryota</taxon>
        <taxon>Fungi</taxon>
        <taxon>Fungi incertae sedis</taxon>
        <taxon>Mucoromycota</taxon>
        <taxon>Glomeromycotina</taxon>
        <taxon>Glomeromycetes</taxon>
        <taxon>Diversisporales</taxon>
        <taxon>Acaulosporaceae</taxon>
        <taxon>Acaulospora</taxon>
    </lineage>
</organism>
<evidence type="ECO:0000313" key="1">
    <source>
        <dbReference type="EMBL" id="CAG8749220.1"/>
    </source>
</evidence>
<reference evidence="1" key="1">
    <citation type="submission" date="2021-06" db="EMBL/GenBank/DDBJ databases">
        <authorList>
            <person name="Kallberg Y."/>
            <person name="Tangrot J."/>
            <person name="Rosling A."/>
        </authorList>
    </citation>
    <scope>NUCLEOTIDE SEQUENCE</scope>
    <source>
        <strain evidence="1">CL356</strain>
    </source>
</reference>
<dbReference type="Proteomes" id="UP000789525">
    <property type="component" value="Unassembled WGS sequence"/>
</dbReference>
<keyword evidence="2" id="KW-1185">Reference proteome</keyword>
<feature type="non-terminal residue" evidence="1">
    <location>
        <position position="190"/>
    </location>
</feature>
<feature type="non-terminal residue" evidence="1">
    <location>
        <position position="1"/>
    </location>
</feature>
<comment type="caution">
    <text evidence="1">The sequence shown here is derived from an EMBL/GenBank/DDBJ whole genome shotgun (WGS) entry which is preliminary data.</text>
</comment>